<dbReference type="EMBL" id="UOEO01000134">
    <property type="protein sequence ID" value="VAW20276.1"/>
    <property type="molecule type" value="Genomic_DNA"/>
</dbReference>
<gene>
    <name evidence="3" type="ORF">MNBD_ALPHA12-131</name>
</gene>
<feature type="transmembrane region" description="Helical" evidence="1">
    <location>
        <begin position="175"/>
        <end position="193"/>
    </location>
</feature>
<feature type="domain" description="Phosphatidic acid phosphatase type 2/haloperoxidase" evidence="2">
    <location>
        <begin position="98"/>
        <end position="214"/>
    </location>
</feature>
<dbReference type="InterPro" id="IPR000326">
    <property type="entry name" value="PAP2/HPO"/>
</dbReference>
<dbReference type="SMART" id="SM00014">
    <property type="entry name" value="acidPPc"/>
    <property type="match status" value="1"/>
</dbReference>
<dbReference type="AlphaFoldDB" id="A0A3B0UL12"/>
<feature type="transmembrane region" description="Helical" evidence="1">
    <location>
        <begin position="65"/>
        <end position="83"/>
    </location>
</feature>
<evidence type="ECO:0000259" key="2">
    <source>
        <dbReference type="SMART" id="SM00014"/>
    </source>
</evidence>
<proteinExistence type="predicted"/>
<evidence type="ECO:0000256" key="1">
    <source>
        <dbReference type="SAM" id="Phobius"/>
    </source>
</evidence>
<sequence length="242" mass="26658">MFDMQKPWPFGLTRETWPRFTALVLLILIGLASLDAPLTRASAILPQWVNPLFQEVTRFGQADWILIPSLAVALIGWLAAKMMRSLAVKTNAKTIASVAIFIFIGVAGPGLAINLVKRMVGRARPVHFDQLGAFAFQPTWNDWTFQSFPSGHTTVIFAFAALVSFFLPRFSGVRWWLFAAAMIVGVSRVLVGAHYPSDVFGGILAGTLGAFVVRNYCLKRGWLFGLTKDGAIIAKLDWAKNS</sequence>
<evidence type="ECO:0000313" key="3">
    <source>
        <dbReference type="EMBL" id="VAW20276.1"/>
    </source>
</evidence>
<dbReference type="PANTHER" id="PTHR14969:SF13">
    <property type="entry name" value="AT30094P"/>
    <property type="match status" value="1"/>
</dbReference>
<dbReference type="Gene3D" id="1.20.144.10">
    <property type="entry name" value="Phosphatidic acid phosphatase type 2/haloperoxidase"/>
    <property type="match status" value="2"/>
</dbReference>
<keyword evidence="1" id="KW-0812">Transmembrane</keyword>
<organism evidence="3">
    <name type="scientific">hydrothermal vent metagenome</name>
    <dbReference type="NCBI Taxonomy" id="652676"/>
    <lineage>
        <taxon>unclassified sequences</taxon>
        <taxon>metagenomes</taxon>
        <taxon>ecological metagenomes</taxon>
    </lineage>
</organism>
<dbReference type="PANTHER" id="PTHR14969">
    <property type="entry name" value="SPHINGOSINE-1-PHOSPHATE PHOSPHOHYDROLASE"/>
    <property type="match status" value="1"/>
</dbReference>
<accession>A0A3B0UL12</accession>
<dbReference type="Pfam" id="PF01569">
    <property type="entry name" value="PAP2"/>
    <property type="match status" value="1"/>
</dbReference>
<protein>
    <recommendedName>
        <fullName evidence="2">Phosphatidic acid phosphatase type 2/haloperoxidase domain-containing protein</fullName>
    </recommendedName>
</protein>
<reference evidence="3" key="1">
    <citation type="submission" date="2018-06" db="EMBL/GenBank/DDBJ databases">
        <authorList>
            <person name="Zhirakovskaya E."/>
        </authorList>
    </citation>
    <scope>NUCLEOTIDE SEQUENCE</scope>
</reference>
<name>A0A3B0UL12_9ZZZZ</name>
<keyword evidence="1" id="KW-0472">Membrane</keyword>
<dbReference type="InterPro" id="IPR036938">
    <property type="entry name" value="PAP2/HPO_sf"/>
</dbReference>
<dbReference type="SUPFAM" id="SSF48317">
    <property type="entry name" value="Acid phosphatase/Vanadium-dependent haloperoxidase"/>
    <property type="match status" value="1"/>
</dbReference>
<feature type="transmembrane region" description="Helical" evidence="1">
    <location>
        <begin position="95"/>
        <end position="116"/>
    </location>
</feature>
<feature type="transmembrane region" description="Helical" evidence="1">
    <location>
        <begin position="199"/>
        <end position="218"/>
    </location>
</feature>
<feature type="transmembrane region" description="Helical" evidence="1">
    <location>
        <begin position="150"/>
        <end position="168"/>
    </location>
</feature>
<keyword evidence="1" id="KW-1133">Transmembrane helix</keyword>